<evidence type="ECO:0000256" key="1">
    <source>
        <dbReference type="SAM" id="SignalP"/>
    </source>
</evidence>
<evidence type="ECO:0000313" key="3">
    <source>
        <dbReference type="Proteomes" id="UP000763088"/>
    </source>
</evidence>
<keyword evidence="1" id="KW-0732">Signal</keyword>
<dbReference type="Proteomes" id="UP000763088">
    <property type="component" value="Unassembled WGS sequence"/>
</dbReference>
<dbReference type="AlphaFoldDB" id="A0A928BQN9"/>
<gene>
    <name evidence="2" type="ORF">E7102_01210</name>
</gene>
<feature type="chain" id="PRO_5038125589" description="Por secretion system C-terminal sorting domain-containing protein" evidence="1">
    <location>
        <begin position="20"/>
        <end position="131"/>
    </location>
</feature>
<accession>A0A928BQN9</accession>
<organism evidence="2 3">
    <name type="scientific">Xylanibacter ruminicola</name>
    <name type="common">Prevotella ruminicola</name>
    <dbReference type="NCBI Taxonomy" id="839"/>
    <lineage>
        <taxon>Bacteria</taxon>
        <taxon>Pseudomonadati</taxon>
        <taxon>Bacteroidota</taxon>
        <taxon>Bacteroidia</taxon>
        <taxon>Bacteroidales</taxon>
        <taxon>Prevotellaceae</taxon>
        <taxon>Xylanibacter</taxon>
    </lineage>
</organism>
<evidence type="ECO:0008006" key="4">
    <source>
        <dbReference type="Google" id="ProtNLM"/>
    </source>
</evidence>
<proteinExistence type="predicted"/>
<feature type="signal peptide" evidence="1">
    <location>
        <begin position="1"/>
        <end position="19"/>
    </location>
</feature>
<reference evidence="2" key="1">
    <citation type="submission" date="2019-04" db="EMBL/GenBank/DDBJ databases">
        <title>Evolution of Biomass-Degrading Anaerobic Consortia Revealed by Metagenomics.</title>
        <authorList>
            <person name="Peng X."/>
        </authorList>
    </citation>
    <scope>NUCLEOTIDE SEQUENCE</scope>
    <source>
        <strain evidence="2">SIG141</strain>
    </source>
</reference>
<sequence length="131" mass="14507">MKKSLLLFITLLCMATVQAEDYKYLTIVRIDGTKTSMTAIGLSISFSDTQLTATNAYTDETTTIALTDLASMNFSNTDETTGIHTIQANETNEKNNAIYNLQGEQLHKNATLSKGIYIIKKGNKTQKFIVK</sequence>
<name>A0A928BQN9_XYLRU</name>
<dbReference type="EMBL" id="SUYD01000001">
    <property type="protein sequence ID" value="MBE6265081.1"/>
    <property type="molecule type" value="Genomic_DNA"/>
</dbReference>
<comment type="caution">
    <text evidence="2">The sequence shown here is derived from an EMBL/GenBank/DDBJ whole genome shotgun (WGS) entry which is preliminary data.</text>
</comment>
<evidence type="ECO:0000313" key="2">
    <source>
        <dbReference type="EMBL" id="MBE6265081.1"/>
    </source>
</evidence>
<protein>
    <recommendedName>
        <fullName evidence="4">Por secretion system C-terminal sorting domain-containing protein</fullName>
    </recommendedName>
</protein>